<comment type="caution">
    <text evidence="1">The sequence shown here is derived from an EMBL/GenBank/DDBJ whole genome shotgun (WGS) entry which is preliminary data.</text>
</comment>
<keyword evidence="2" id="KW-1185">Reference proteome</keyword>
<accession>A0A0V0S2K3</accession>
<dbReference type="OrthoDB" id="5913760at2759"/>
<name>A0A0V0S2K3_9BILA</name>
<evidence type="ECO:0000313" key="1">
    <source>
        <dbReference type="EMBL" id="KRX20698.1"/>
    </source>
</evidence>
<dbReference type="AlphaFoldDB" id="A0A0V0S2K3"/>
<evidence type="ECO:0000313" key="2">
    <source>
        <dbReference type="Proteomes" id="UP000054630"/>
    </source>
</evidence>
<proteinExistence type="predicted"/>
<gene>
    <name evidence="1" type="ORF">T07_2344</name>
</gene>
<reference evidence="1 2" key="1">
    <citation type="submission" date="2015-01" db="EMBL/GenBank/DDBJ databases">
        <title>Evolution of Trichinella species and genotypes.</title>
        <authorList>
            <person name="Korhonen P.K."/>
            <person name="Edoardo P."/>
            <person name="Giuseppe L.R."/>
            <person name="Gasser R.B."/>
        </authorList>
    </citation>
    <scope>NUCLEOTIDE SEQUENCE [LARGE SCALE GENOMIC DNA]</scope>
    <source>
        <strain evidence="1">ISS37</strain>
    </source>
</reference>
<sequence length="133" mass="15870">MMHWRKHFLLGFIVSCSYVINTRAMIYFLPTHTYPDHSSQTFTPEKKIENENQTENFKNDKLEIFKEIRRSSSASCESILKIIEANVESIRAKTETDDEESWRQYARDYVYKNLDDIIRCVRVLTSKQRLLLL</sequence>
<protein>
    <submittedName>
        <fullName evidence="1">Uncharacterized protein</fullName>
    </submittedName>
</protein>
<organism evidence="1 2">
    <name type="scientific">Trichinella nelsoni</name>
    <dbReference type="NCBI Taxonomy" id="6336"/>
    <lineage>
        <taxon>Eukaryota</taxon>
        <taxon>Metazoa</taxon>
        <taxon>Ecdysozoa</taxon>
        <taxon>Nematoda</taxon>
        <taxon>Enoplea</taxon>
        <taxon>Dorylaimia</taxon>
        <taxon>Trichinellida</taxon>
        <taxon>Trichinellidae</taxon>
        <taxon>Trichinella</taxon>
    </lineage>
</organism>
<dbReference type="Proteomes" id="UP000054630">
    <property type="component" value="Unassembled WGS sequence"/>
</dbReference>
<dbReference type="EMBL" id="JYDL01000046">
    <property type="protein sequence ID" value="KRX20698.1"/>
    <property type="molecule type" value="Genomic_DNA"/>
</dbReference>